<evidence type="ECO:0000256" key="3">
    <source>
        <dbReference type="ARBA" id="ARBA00022989"/>
    </source>
</evidence>
<evidence type="ECO:0000256" key="10">
    <source>
        <dbReference type="SAM" id="Phobius"/>
    </source>
</evidence>
<feature type="region of interest" description="Disordered" evidence="9">
    <location>
        <begin position="328"/>
        <end position="365"/>
    </location>
</feature>
<keyword evidence="4" id="KW-0297">G-protein coupled receptor</keyword>
<comment type="subcellular location">
    <subcellularLocation>
        <location evidence="1">Membrane</location>
        <topology evidence="1">Multi-pass membrane protein</topology>
    </subcellularLocation>
</comment>
<dbReference type="GO" id="GO:0004965">
    <property type="term" value="F:G protein-coupled GABA receptor activity"/>
    <property type="evidence" value="ECO:0007669"/>
    <property type="project" value="InterPro"/>
</dbReference>
<evidence type="ECO:0000313" key="13">
    <source>
        <dbReference type="Proteomes" id="UP001153069"/>
    </source>
</evidence>
<dbReference type="AlphaFoldDB" id="A0A9N8EF28"/>
<feature type="transmembrane region" description="Helical" evidence="10">
    <location>
        <begin position="241"/>
        <end position="258"/>
    </location>
</feature>
<sequence>MNETLQEVNQTALNETLQEANTTILVLIEENVVDVNVITEAVRIGGLFFMSICITLSFGFAAWVIYNRAAPTVKMMQPQFLLMLCFGTTLTSFTIYPMGANDLNTDHINAACLSWPWLSYMGNTITFSALFSKLMRVNEIFHAQGFQRKVVTAKDVLLPFVTLVVINLTLLIIMSVLDPNKWKRVPVSEDDPLNTIGYCDYETWVGNLMVGLLDLVNFVALIILCIQAYRARDIKSDFSEARGVALALFCWLQSSLIVTPTQWILDPTQIDTRYTLNVMQLFVNAMSLLLFIFCPLIAHHRHRVKYGGSQKHTRISGLDLEIGSTAAKRTSADTPQMPGHHRDSAGDQQHHDGRNSPISTTPMQHPNIPEMVLELQALRARVADLQSSIATASQRAEENEAQPIKDREIDEPS</sequence>
<feature type="compositionally biased region" description="Basic and acidic residues" evidence="9">
    <location>
        <begin position="340"/>
        <end position="354"/>
    </location>
</feature>
<dbReference type="Pfam" id="PF00003">
    <property type="entry name" value="7tm_3"/>
    <property type="match status" value="1"/>
</dbReference>
<keyword evidence="8" id="KW-0807">Transducer</keyword>
<evidence type="ECO:0000259" key="11">
    <source>
        <dbReference type="PROSITE" id="PS50259"/>
    </source>
</evidence>
<feature type="transmembrane region" description="Helical" evidence="10">
    <location>
        <begin position="208"/>
        <end position="229"/>
    </location>
</feature>
<dbReference type="InterPro" id="IPR017978">
    <property type="entry name" value="GPCR_3_C"/>
</dbReference>
<dbReference type="PANTHER" id="PTHR10519:SF20">
    <property type="entry name" value="G-PROTEIN COUPLED RECEPTOR 156-RELATED"/>
    <property type="match status" value="1"/>
</dbReference>
<feature type="region of interest" description="Disordered" evidence="9">
    <location>
        <begin position="389"/>
        <end position="413"/>
    </location>
</feature>
<dbReference type="GO" id="GO:0038039">
    <property type="term" value="C:G protein-coupled receptor heterodimeric complex"/>
    <property type="evidence" value="ECO:0007669"/>
    <property type="project" value="TreeGrafter"/>
</dbReference>
<dbReference type="EMBL" id="CAICTM010001086">
    <property type="protein sequence ID" value="CAB9520281.1"/>
    <property type="molecule type" value="Genomic_DNA"/>
</dbReference>
<organism evidence="12 13">
    <name type="scientific">Seminavis robusta</name>
    <dbReference type="NCBI Taxonomy" id="568900"/>
    <lineage>
        <taxon>Eukaryota</taxon>
        <taxon>Sar</taxon>
        <taxon>Stramenopiles</taxon>
        <taxon>Ochrophyta</taxon>
        <taxon>Bacillariophyta</taxon>
        <taxon>Bacillariophyceae</taxon>
        <taxon>Bacillariophycidae</taxon>
        <taxon>Naviculales</taxon>
        <taxon>Naviculaceae</taxon>
        <taxon>Seminavis</taxon>
    </lineage>
</organism>
<feature type="compositionally biased region" description="Basic and acidic residues" evidence="9">
    <location>
        <begin position="395"/>
        <end position="413"/>
    </location>
</feature>
<reference evidence="12" key="1">
    <citation type="submission" date="2020-06" db="EMBL/GenBank/DDBJ databases">
        <authorList>
            <consortium name="Plant Systems Biology data submission"/>
        </authorList>
    </citation>
    <scope>NUCLEOTIDE SEQUENCE</scope>
    <source>
        <strain evidence="12">D6</strain>
    </source>
</reference>
<keyword evidence="5 10" id="KW-0472">Membrane</keyword>
<evidence type="ECO:0000256" key="9">
    <source>
        <dbReference type="SAM" id="MobiDB-lite"/>
    </source>
</evidence>
<gene>
    <name evidence="12" type="ORF">SEMRO_1088_G240010.1</name>
</gene>
<evidence type="ECO:0000256" key="8">
    <source>
        <dbReference type="ARBA" id="ARBA00023224"/>
    </source>
</evidence>
<keyword evidence="3 10" id="KW-1133">Transmembrane helix</keyword>
<name>A0A9N8EF28_9STRA</name>
<dbReference type="CDD" id="cd15047">
    <property type="entry name" value="7tmC_GABA-B-like"/>
    <property type="match status" value="1"/>
</dbReference>
<feature type="domain" description="G-protein coupled receptors family 3 profile" evidence="11">
    <location>
        <begin position="110"/>
        <end position="295"/>
    </location>
</feature>
<proteinExistence type="predicted"/>
<comment type="caution">
    <text evidence="12">The sequence shown here is derived from an EMBL/GenBank/DDBJ whole genome shotgun (WGS) entry which is preliminary data.</text>
</comment>
<keyword evidence="13" id="KW-1185">Reference proteome</keyword>
<evidence type="ECO:0000256" key="6">
    <source>
        <dbReference type="ARBA" id="ARBA00023170"/>
    </source>
</evidence>
<evidence type="ECO:0000256" key="5">
    <source>
        <dbReference type="ARBA" id="ARBA00023136"/>
    </source>
</evidence>
<feature type="transmembrane region" description="Helical" evidence="10">
    <location>
        <begin position="278"/>
        <end position="298"/>
    </location>
</feature>
<dbReference type="PROSITE" id="PS50259">
    <property type="entry name" value="G_PROTEIN_RECEP_F3_4"/>
    <property type="match status" value="1"/>
</dbReference>
<dbReference type="Proteomes" id="UP001153069">
    <property type="component" value="Unassembled WGS sequence"/>
</dbReference>
<feature type="transmembrane region" description="Helical" evidence="10">
    <location>
        <begin position="117"/>
        <end position="135"/>
    </location>
</feature>
<evidence type="ECO:0000256" key="1">
    <source>
        <dbReference type="ARBA" id="ARBA00004141"/>
    </source>
</evidence>
<dbReference type="InterPro" id="IPR002455">
    <property type="entry name" value="GPCR3_GABA-B"/>
</dbReference>
<evidence type="ECO:0000256" key="2">
    <source>
        <dbReference type="ARBA" id="ARBA00022692"/>
    </source>
</evidence>
<keyword evidence="7" id="KW-0325">Glycoprotein</keyword>
<keyword evidence="6 12" id="KW-0675">Receptor</keyword>
<dbReference type="OrthoDB" id="10684720at2759"/>
<evidence type="ECO:0000313" key="12">
    <source>
        <dbReference type="EMBL" id="CAB9520281.1"/>
    </source>
</evidence>
<feature type="transmembrane region" description="Helical" evidence="10">
    <location>
        <begin position="44"/>
        <end position="66"/>
    </location>
</feature>
<dbReference type="PANTHER" id="PTHR10519">
    <property type="entry name" value="GABA-B RECEPTOR"/>
    <property type="match status" value="1"/>
</dbReference>
<keyword evidence="2 10" id="KW-0812">Transmembrane</keyword>
<feature type="transmembrane region" description="Helical" evidence="10">
    <location>
        <begin position="78"/>
        <end position="97"/>
    </location>
</feature>
<protein>
    <submittedName>
        <fullName evidence="12">Gamma-aminobutyric acid (GABA) B receptor</fullName>
    </submittedName>
</protein>
<evidence type="ECO:0000256" key="4">
    <source>
        <dbReference type="ARBA" id="ARBA00023040"/>
    </source>
</evidence>
<accession>A0A9N8EF28</accession>
<feature type="transmembrane region" description="Helical" evidence="10">
    <location>
        <begin position="156"/>
        <end position="177"/>
    </location>
</feature>
<evidence type="ECO:0000256" key="7">
    <source>
        <dbReference type="ARBA" id="ARBA00023180"/>
    </source>
</evidence>